<evidence type="ECO:0000313" key="2">
    <source>
        <dbReference type="EMBL" id="CAD6455831.1"/>
    </source>
</evidence>
<organism evidence="2 3">
    <name type="scientific">Sclerotinia trifoliorum</name>
    <dbReference type="NCBI Taxonomy" id="28548"/>
    <lineage>
        <taxon>Eukaryota</taxon>
        <taxon>Fungi</taxon>
        <taxon>Dikarya</taxon>
        <taxon>Ascomycota</taxon>
        <taxon>Pezizomycotina</taxon>
        <taxon>Leotiomycetes</taxon>
        <taxon>Helotiales</taxon>
        <taxon>Sclerotiniaceae</taxon>
        <taxon>Sclerotinia</taxon>
    </lineage>
</organism>
<gene>
    <name evidence="2" type="ORF">SCLTRI_LOCUS10328</name>
</gene>
<keyword evidence="1" id="KW-0472">Membrane</keyword>
<sequence length="244" mass="27462">MPKTSDASADAAVPSRETEPKVSGRKTTICIKWLACILVLIIGALATEISITSSYENVSYQPSGSPRFAEAGNYRACQENKAGPLVRKLMYVDEQKLITLQRGNIEAQLSDIRRLFSHTVYPALEQLLQSEALASDKYDDFSDAIKKARTTLSIDTERKTAEIKKIARSLEKTIQSPPDPKEWWWRRLAITAKKESFAKTQIEDMQSLYRAHQDTTMSTISQIPQLGHTAEKAHRHLREEAGKI</sequence>
<keyword evidence="3" id="KW-1185">Reference proteome</keyword>
<dbReference type="Proteomes" id="UP000624404">
    <property type="component" value="Unassembled WGS sequence"/>
</dbReference>
<dbReference type="OrthoDB" id="3544113at2759"/>
<feature type="transmembrane region" description="Helical" evidence="1">
    <location>
        <begin position="29"/>
        <end position="47"/>
    </location>
</feature>
<proteinExistence type="predicted"/>
<protein>
    <submittedName>
        <fullName evidence="2">D16e0fea-f359-4a87-8969-bbcf9a7bd4bd</fullName>
    </submittedName>
</protein>
<comment type="caution">
    <text evidence="2">The sequence shown here is derived from an EMBL/GenBank/DDBJ whole genome shotgun (WGS) entry which is preliminary data.</text>
</comment>
<keyword evidence="1" id="KW-1133">Transmembrane helix</keyword>
<dbReference type="EMBL" id="CAJHIA010000037">
    <property type="protein sequence ID" value="CAD6455831.1"/>
    <property type="molecule type" value="Genomic_DNA"/>
</dbReference>
<reference evidence="2" key="1">
    <citation type="submission" date="2020-10" db="EMBL/GenBank/DDBJ databases">
        <authorList>
            <person name="Kusch S."/>
        </authorList>
    </citation>
    <scope>NUCLEOTIDE SEQUENCE</scope>
    <source>
        <strain evidence="2">SwB9</strain>
    </source>
</reference>
<keyword evidence="1" id="KW-0812">Transmembrane</keyword>
<accession>A0A8H2W6L5</accession>
<evidence type="ECO:0000313" key="3">
    <source>
        <dbReference type="Proteomes" id="UP000624404"/>
    </source>
</evidence>
<evidence type="ECO:0000256" key="1">
    <source>
        <dbReference type="SAM" id="Phobius"/>
    </source>
</evidence>
<dbReference type="AlphaFoldDB" id="A0A8H2W6L5"/>
<name>A0A8H2W6L5_9HELO</name>